<reference evidence="3 6" key="2">
    <citation type="submission" date="2020-07" db="EMBL/GenBank/DDBJ databases">
        <title>Sequencing the genomes of 1000 actinobacteria strains.</title>
        <authorList>
            <person name="Klenk H.-P."/>
        </authorList>
    </citation>
    <scope>NUCLEOTIDE SEQUENCE [LARGE SCALE GENOMIC DNA]</scope>
    <source>
        <strain evidence="3 6">DSM 45117</strain>
    </source>
</reference>
<dbReference type="OrthoDB" id="4500247at2"/>
<proteinExistence type="predicted"/>
<keyword evidence="6" id="KW-1185">Reference proteome</keyword>
<dbReference type="SMART" id="SM00857">
    <property type="entry name" value="Resolvase"/>
    <property type="match status" value="1"/>
</dbReference>
<dbReference type="InterPro" id="IPR036162">
    <property type="entry name" value="Resolvase-like_N_sf"/>
</dbReference>
<dbReference type="InterPro" id="IPR050639">
    <property type="entry name" value="SSR_resolvase"/>
</dbReference>
<dbReference type="InterPro" id="IPR011109">
    <property type="entry name" value="DNA_bind_recombinase_dom"/>
</dbReference>
<evidence type="ECO:0000313" key="4">
    <source>
        <dbReference type="EMBL" id="SFG78050.1"/>
    </source>
</evidence>
<dbReference type="InterPro" id="IPR006119">
    <property type="entry name" value="Resolv_N"/>
</dbReference>
<dbReference type="Gene3D" id="3.40.50.1390">
    <property type="entry name" value="Resolvase, N-terminal catalytic domain"/>
    <property type="match status" value="1"/>
</dbReference>
<evidence type="ECO:0000313" key="5">
    <source>
        <dbReference type="Proteomes" id="UP000199052"/>
    </source>
</evidence>
<evidence type="ECO:0000313" key="3">
    <source>
        <dbReference type="EMBL" id="NYH86648.1"/>
    </source>
</evidence>
<dbReference type="Gene3D" id="3.90.1750.20">
    <property type="entry name" value="Putative Large Serine Recombinase, Chain B, Domain 2"/>
    <property type="match status" value="1"/>
</dbReference>
<evidence type="ECO:0000259" key="1">
    <source>
        <dbReference type="PROSITE" id="PS51736"/>
    </source>
</evidence>
<dbReference type="GO" id="GO:0000150">
    <property type="term" value="F:DNA strand exchange activity"/>
    <property type="evidence" value="ECO:0007669"/>
    <property type="project" value="InterPro"/>
</dbReference>
<feature type="domain" description="Recombinase" evidence="2">
    <location>
        <begin position="171"/>
        <end position="292"/>
    </location>
</feature>
<dbReference type="STRING" id="504797.SAMN05421678_108234"/>
<organism evidence="4 5">
    <name type="scientific">Actinopolymorpha cephalotaxi</name>
    <dbReference type="NCBI Taxonomy" id="504797"/>
    <lineage>
        <taxon>Bacteria</taxon>
        <taxon>Bacillati</taxon>
        <taxon>Actinomycetota</taxon>
        <taxon>Actinomycetes</taxon>
        <taxon>Propionibacteriales</taxon>
        <taxon>Actinopolymorphaceae</taxon>
        <taxon>Actinopolymorpha</taxon>
    </lineage>
</organism>
<dbReference type="GO" id="GO:0003677">
    <property type="term" value="F:DNA binding"/>
    <property type="evidence" value="ECO:0007669"/>
    <property type="project" value="InterPro"/>
</dbReference>
<feature type="domain" description="Resolvase/invertase-type recombinase catalytic" evidence="1">
    <location>
        <begin position="15"/>
        <end position="163"/>
    </location>
</feature>
<gene>
    <name evidence="3" type="ORF">FHR37_005499</name>
    <name evidence="4" type="ORF">SAMN05421678_108234</name>
</gene>
<dbReference type="PROSITE" id="PS51737">
    <property type="entry name" value="RECOMBINASE_DNA_BIND"/>
    <property type="match status" value="1"/>
</dbReference>
<dbReference type="PANTHER" id="PTHR30461">
    <property type="entry name" value="DNA-INVERTASE FROM LAMBDOID PROPHAGE"/>
    <property type="match status" value="1"/>
</dbReference>
<dbReference type="EMBL" id="FOOI01000008">
    <property type="protein sequence ID" value="SFG78050.1"/>
    <property type="molecule type" value="Genomic_DNA"/>
</dbReference>
<evidence type="ECO:0000259" key="2">
    <source>
        <dbReference type="PROSITE" id="PS51737"/>
    </source>
</evidence>
<dbReference type="Pfam" id="PF00239">
    <property type="entry name" value="Resolvase"/>
    <property type="match status" value="1"/>
</dbReference>
<dbReference type="AlphaFoldDB" id="A0A1I2ULY0"/>
<evidence type="ECO:0000313" key="6">
    <source>
        <dbReference type="Proteomes" id="UP000533017"/>
    </source>
</evidence>
<dbReference type="InterPro" id="IPR038109">
    <property type="entry name" value="DNA_bind_recomb_sf"/>
</dbReference>
<dbReference type="PROSITE" id="PS51736">
    <property type="entry name" value="RECOMBINASES_3"/>
    <property type="match status" value="1"/>
</dbReference>
<dbReference type="CDD" id="cd00338">
    <property type="entry name" value="Ser_Recombinase"/>
    <property type="match status" value="1"/>
</dbReference>
<name>A0A1I2ULY0_9ACTN</name>
<dbReference type="SUPFAM" id="SSF53041">
    <property type="entry name" value="Resolvase-like"/>
    <property type="match status" value="1"/>
</dbReference>
<dbReference type="RefSeq" id="WP_092884020.1">
    <property type="nucleotide sequence ID" value="NZ_FOOI01000008.1"/>
</dbReference>
<reference evidence="4 5" key="1">
    <citation type="submission" date="2016-10" db="EMBL/GenBank/DDBJ databases">
        <authorList>
            <person name="de Groot N.N."/>
        </authorList>
    </citation>
    <scope>NUCLEOTIDE SEQUENCE [LARGE SCALE GENOMIC DNA]</scope>
    <source>
        <strain evidence="4 5">CPCC 202808</strain>
    </source>
</reference>
<dbReference type="Pfam" id="PF07508">
    <property type="entry name" value="Recombinase"/>
    <property type="match status" value="1"/>
</dbReference>
<protein>
    <submittedName>
        <fullName evidence="3 4">Site-specific DNA recombinase</fullName>
    </submittedName>
</protein>
<accession>A0A1I2ULY0</accession>
<dbReference type="EMBL" id="JACBZA010000001">
    <property type="protein sequence ID" value="NYH86648.1"/>
    <property type="molecule type" value="Genomic_DNA"/>
</dbReference>
<sequence length="492" mass="53225">MSVATITPLVPATLRAATYLRISLDATGEELGVARQRQALSGIATSRGWAAAVELSDNDLSAAGKIRRPGFERLLRLMETGQVDVVLAYAFDRIARNSRDAVRFLEAAKAARVRVVLANGGELDLDSPMGMFVAELMGNVAKLEITTKGARQKLANAQRAERGIAPVTKRLFGFTRDKAAHVPAEADAVRAAFDRVLAGGSVRGIIGELNGAGLFTPLPDLDENGLVKGTGKPPERGGKPWTAGKVHGLLRNPQYAGFRVYDGQERPGTWEPIVDPEKWRAVQRILDDPDRFHGKPLARRWVGGGLYLCGPCADEGITSVVVCTSRSRTAGPVRIYKCTRKAHMSLKAEPVDALVRAVVCKRLREPDAADLLVDDTRPDTAALRTEAESLRVRIRGLGDLVEDGSMSPGEYKERKARLTQKLAEAEAGMQDFDRSPLLAGLVHADDVHAAFDALGLDQQRAVIDVLFTVTLRPAGGGRRAFDSSWVEFTPKA</sequence>
<dbReference type="PANTHER" id="PTHR30461:SF23">
    <property type="entry name" value="DNA RECOMBINASE-RELATED"/>
    <property type="match status" value="1"/>
</dbReference>
<dbReference type="Proteomes" id="UP000199052">
    <property type="component" value="Unassembled WGS sequence"/>
</dbReference>
<dbReference type="Proteomes" id="UP000533017">
    <property type="component" value="Unassembled WGS sequence"/>
</dbReference>